<proteinExistence type="predicted"/>
<accession>A0ABZ2M171</accession>
<evidence type="ECO:0000313" key="1">
    <source>
        <dbReference type="EMBL" id="WXB16944.1"/>
    </source>
</evidence>
<evidence type="ECO:0000313" key="2">
    <source>
        <dbReference type="Proteomes" id="UP001370348"/>
    </source>
</evidence>
<name>A0ABZ2M171_9BACT</name>
<dbReference type="EMBL" id="CP089984">
    <property type="protein sequence ID" value="WXB16944.1"/>
    <property type="molecule type" value="Genomic_DNA"/>
</dbReference>
<gene>
    <name evidence="1" type="ORF">LZC94_06635</name>
</gene>
<dbReference type="SUPFAM" id="SSF48230">
    <property type="entry name" value="Chondroitin AC/alginate lyase"/>
    <property type="match status" value="1"/>
</dbReference>
<sequence length="741" mass="79901">MAASASAGASGIDGGHPRIFLSPDVLEGLRTRARGNASTWTALRSRCDEYAGGRVEYPDGADYPGRGSIGEGYQGQGYFGPLVELSLCYQIGRTLDAGAASGYARKGIEVLQKMTEKEGSHAPRPEHDSVYGIRFYGVGMAIAYDWLHSVMSPSERQKVYEAIDRWIDAYEKEGFGRDHPQGNYFAGYYAAKALGALATEGDNSRGAGHWREFLTKVHKGMVAPFYASHLAGGGWPEGWGYGTLAALNMAWPAWAARTAKGIDLIREGKPDYTYPIDQAKYLLHFAWPSRKTLDDRGTIHANGGGSAFDPMLAYATWGFANLWSDPIAPAFHAYAREVKEASGASQVEPWVAMLLWDESAPDAPFDTSPRSYVAKGSQAVAMRSSWGKDAVWASFTAGPYVNNPDSGEMLFDQGALSIVRGDRPLMVYAPTHLVRGLGGKNRETSEGTRIENQVYATLFGEKAERGLFNVYYAKPGHVTKYGQIANTSAKTAVGRFEDRDAFVVVRGDKLEEAYRPGTVASWTRQITFFRPALFVIDDRTEPADPHAASWLAFHLARPPVFRARQGSEEADSAGALFPLLPQGVKPTVVDVFGAGKVWRAEIRAPQSHPSRPSRERERRQRWLTAFDASASPPQATAVSLLGITEGKARGVLARGRSASYVLLAGPDESNRLEGAVAYSAPAPALHVLSDGPPGASYAVTVHGTTVRIVPDGGGGGTTVRASAQGIAAFRTSGDGKIEPVP</sequence>
<dbReference type="Gene3D" id="1.50.10.100">
    <property type="entry name" value="Chondroitin AC/alginate lyase"/>
    <property type="match status" value="1"/>
</dbReference>
<dbReference type="InterPro" id="IPR008929">
    <property type="entry name" value="Chondroitin_lyas"/>
</dbReference>
<organism evidence="1 2">
    <name type="scientific">Pendulispora albinea</name>
    <dbReference type="NCBI Taxonomy" id="2741071"/>
    <lineage>
        <taxon>Bacteria</taxon>
        <taxon>Pseudomonadati</taxon>
        <taxon>Myxococcota</taxon>
        <taxon>Myxococcia</taxon>
        <taxon>Myxococcales</taxon>
        <taxon>Sorangiineae</taxon>
        <taxon>Pendulisporaceae</taxon>
        <taxon>Pendulispora</taxon>
    </lineage>
</organism>
<protein>
    <submittedName>
        <fullName evidence="1">Uncharacterized protein</fullName>
    </submittedName>
</protein>
<reference evidence="1 2" key="1">
    <citation type="submission" date="2021-12" db="EMBL/GenBank/DDBJ databases">
        <title>Discovery of the Pendulisporaceae a myxobacterial family with distinct sporulation behavior and unique specialized metabolism.</title>
        <authorList>
            <person name="Garcia R."/>
            <person name="Popoff A."/>
            <person name="Bader C.D."/>
            <person name="Loehr J."/>
            <person name="Walesch S."/>
            <person name="Walt C."/>
            <person name="Boldt J."/>
            <person name="Bunk B."/>
            <person name="Haeckl F.J.F.P.J."/>
            <person name="Gunesch A.P."/>
            <person name="Birkelbach J."/>
            <person name="Nuebel U."/>
            <person name="Pietschmann T."/>
            <person name="Bach T."/>
            <person name="Mueller R."/>
        </authorList>
    </citation>
    <scope>NUCLEOTIDE SEQUENCE [LARGE SCALE GENOMIC DNA]</scope>
    <source>
        <strain evidence="1 2">MSr11954</strain>
    </source>
</reference>
<dbReference type="Proteomes" id="UP001370348">
    <property type="component" value="Chromosome"/>
</dbReference>
<dbReference type="RefSeq" id="WP_394826574.1">
    <property type="nucleotide sequence ID" value="NZ_CP089984.1"/>
</dbReference>
<keyword evidence="2" id="KW-1185">Reference proteome</keyword>
<dbReference type="Gene3D" id="2.70.98.70">
    <property type="match status" value="1"/>
</dbReference>